<keyword evidence="2" id="KW-0812">Transmembrane</keyword>
<feature type="compositionally biased region" description="Polar residues" evidence="1">
    <location>
        <begin position="713"/>
        <end position="725"/>
    </location>
</feature>
<sequence>MTPHARKFSLFQASLKASLQASLKASFTFNAVAPSQTPSTAATPSSESTVEAAAQDHDRDHDRDYHSHHEIHDKKQRHHHHGHHPPPTRGGKKKNHGVGHSAEAPSSQAASSDLSVSPESEPHRTQTSGSPASVTETVQTTPVVEISDDISVVANLQSVNSYPITSVIASSEGPTAGLFDSIQTPPAEFFVTPPATAAVTAAVAVATPDGHSENTAITIPAETSMATPALDAALFLLPLSDTFPTAAAAASIATKVPEGAGVPAPLPTQQPAAPEDTDFAGPDLDLQIGVAVGASVAASLPTQQAIAPDDTIPAGPNLDLQLGVVVDASVAASLPTQQAIAPEDTGPASPDVDLQIGVGVGASVAASLPTQQAIAPEITVSAGLNVEATIGAADGSIAAASLPSQQAIAPIETDNPSPVTDPATGATGGSVAVVSLPSQQVIVPSVTGNPSLVAEQSGAAASLPTQQVTVSVNNDSAGSSIDTAIAATEWTSAAASLPTQQVTATAYNGTSELVANATETALSSISAMMTTSALPLTTSPLSALLPANCNSTSAHNYGNGTLSHSLFANSSRTSTSLSQYSSSTFSSSLLVSTTSSTYAGEATGVDGAGGTGKPGTTASAGSSTNSSDGPSTGPPTNVLVASVVGGLAGMAVLLIVVMALLKWKRKRDAQGHKLLGGGDNVQAALGGAAIGRSGSGGPKGPGGPAGDSGPSAISETGHSSSKGMSETRTNFLMPFASILTSGQKHLHRITNASNAAGPDASASTTGGGADAGNTERGFYKISGKKLPSVLQHGGDGYEDPRESVLSTNPALHRDSHGYFGGAGGPATSPSSRYAVGSPMRPQSGVPVFHNGPNKAVAMRAPLSRHGSSTREEMMSVRHLTPPAGNDPVGRSRTSQDVSRGSRFAEDIF</sequence>
<feature type="compositionally biased region" description="Gly residues" evidence="1">
    <location>
        <begin position="693"/>
        <end position="706"/>
    </location>
</feature>
<dbReference type="Proteomes" id="UP001642502">
    <property type="component" value="Unassembled WGS sequence"/>
</dbReference>
<evidence type="ECO:0000313" key="4">
    <source>
        <dbReference type="Proteomes" id="UP001642502"/>
    </source>
</evidence>
<feature type="compositionally biased region" description="Low complexity" evidence="1">
    <location>
        <begin position="101"/>
        <end position="117"/>
    </location>
</feature>
<evidence type="ECO:0000256" key="1">
    <source>
        <dbReference type="SAM" id="MobiDB-lite"/>
    </source>
</evidence>
<feature type="region of interest" description="Disordered" evidence="1">
    <location>
        <begin position="753"/>
        <end position="775"/>
    </location>
</feature>
<name>A0ABP0E3D1_9PEZI</name>
<feature type="compositionally biased region" description="Basic and acidic residues" evidence="1">
    <location>
        <begin position="54"/>
        <end position="73"/>
    </location>
</feature>
<feature type="compositionally biased region" description="Low complexity" evidence="1">
    <location>
        <begin position="614"/>
        <end position="633"/>
    </location>
</feature>
<keyword evidence="2" id="KW-1133">Transmembrane helix</keyword>
<protein>
    <submittedName>
        <fullName evidence="3">Uncharacterized protein</fullName>
    </submittedName>
</protein>
<feature type="transmembrane region" description="Helical" evidence="2">
    <location>
        <begin position="638"/>
        <end position="661"/>
    </location>
</feature>
<organism evidence="3 4">
    <name type="scientific">Sporothrix epigloea</name>
    <dbReference type="NCBI Taxonomy" id="1892477"/>
    <lineage>
        <taxon>Eukaryota</taxon>
        <taxon>Fungi</taxon>
        <taxon>Dikarya</taxon>
        <taxon>Ascomycota</taxon>
        <taxon>Pezizomycotina</taxon>
        <taxon>Sordariomycetes</taxon>
        <taxon>Sordariomycetidae</taxon>
        <taxon>Ophiostomatales</taxon>
        <taxon>Ophiostomataceae</taxon>
        <taxon>Sporothrix</taxon>
    </lineage>
</organism>
<feature type="compositionally biased region" description="Low complexity" evidence="1">
    <location>
        <begin position="755"/>
        <end position="764"/>
    </location>
</feature>
<dbReference type="EMBL" id="CAWUON010000134">
    <property type="protein sequence ID" value="CAK7274196.1"/>
    <property type="molecule type" value="Genomic_DNA"/>
</dbReference>
<evidence type="ECO:0000313" key="3">
    <source>
        <dbReference type="EMBL" id="CAK7274196.1"/>
    </source>
</evidence>
<feature type="region of interest" description="Disordered" evidence="1">
    <location>
        <begin position="819"/>
        <end position="838"/>
    </location>
</feature>
<reference evidence="3 4" key="1">
    <citation type="submission" date="2024-01" db="EMBL/GenBank/DDBJ databases">
        <authorList>
            <person name="Allen C."/>
            <person name="Tagirdzhanova G."/>
        </authorList>
    </citation>
    <scope>NUCLEOTIDE SEQUENCE [LARGE SCALE GENOMIC DNA]</scope>
    <source>
        <strain evidence="3 4">CBS 119000</strain>
    </source>
</reference>
<feature type="region of interest" description="Disordered" evidence="1">
    <location>
        <begin position="688"/>
        <end position="725"/>
    </location>
</feature>
<proteinExistence type="predicted"/>
<feature type="region of interest" description="Disordered" evidence="1">
    <location>
        <begin position="862"/>
        <end position="908"/>
    </location>
</feature>
<keyword evidence="2" id="KW-0472">Membrane</keyword>
<accession>A0ABP0E3D1</accession>
<evidence type="ECO:0000256" key="2">
    <source>
        <dbReference type="SAM" id="Phobius"/>
    </source>
</evidence>
<feature type="compositionally biased region" description="Basic residues" evidence="1">
    <location>
        <begin position="74"/>
        <end position="97"/>
    </location>
</feature>
<feature type="region of interest" description="Disordered" evidence="1">
    <location>
        <begin position="603"/>
        <end position="633"/>
    </location>
</feature>
<gene>
    <name evidence="3" type="ORF">SEPCBS119000_006047</name>
</gene>
<comment type="caution">
    <text evidence="3">The sequence shown here is derived from an EMBL/GenBank/DDBJ whole genome shotgun (WGS) entry which is preliminary data.</text>
</comment>
<feature type="compositionally biased region" description="Low complexity" evidence="1">
    <location>
        <begin position="34"/>
        <end position="53"/>
    </location>
</feature>
<feature type="region of interest" description="Disordered" evidence="1">
    <location>
        <begin position="34"/>
        <end position="137"/>
    </location>
</feature>
<keyword evidence="4" id="KW-1185">Reference proteome</keyword>